<feature type="region of interest" description="Disordered" evidence="1">
    <location>
        <begin position="1"/>
        <end position="22"/>
    </location>
</feature>
<name>A0A064CB66_9MYCO</name>
<accession>A0A064CB66</accession>
<organism evidence="2 3">
    <name type="scientific">Mycolicibacterium aromaticivorans JS19b1 = JCM 16368</name>
    <dbReference type="NCBI Taxonomy" id="1440774"/>
    <lineage>
        <taxon>Bacteria</taxon>
        <taxon>Bacillati</taxon>
        <taxon>Actinomycetota</taxon>
        <taxon>Actinomycetes</taxon>
        <taxon>Mycobacteriales</taxon>
        <taxon>Mycobacteriaceae</taxon>
        <taxon>Mycolicibacterium</taxon>
    </lineage>
</organism>
<sequence length="190" mass="20774">MLGDSMITEGGRTHRGSRPLPLRVDPVEHADEIVRFQRRIVVGPLDTDCHVWSGGLSDDGYGVFRITRGGVRHVVRTSRYALALSLNGSVLEPHIHALHECDNPICVRITSAEDFVRGSGVHLVGGDRRDNMRRMARMRRGGGRRAILTRDAGAVSRAERSRALRAAVVDGWDAELVAAALLGAGQPTLW</sequence>
<dbReference type="eggNOG" id="ENOG503465Z">
    <property type="taxonomic scope" value="Bacteria"/>
</dbReference>
<dbReference type="InterPro" id="IPR044925">
    <property type="entry name" value="His-Me_finger_sf"/>
</dbReference>
<keyword evidence="3" id="KW-1185">Reference proteome</keyword>
<reference evidence="2" key="1">
    <citation type="submission" date="2014-05" db="EMBL/GenBank/DDBJ databases">
        <title>Genome sequence of Mycobacterium aromaticivorans strain JS19b1T (= DSM 45407T).</title>
        <authorList>
            <person name="Kwak Y."/>
            <person name="Park G.-S."/>
            <person name="Li Q.X."/>
            <person name="Lee S.-E."/>
            <person name="Shin J.-H."/>
        </authorList>
    </citation>
    <scope>NUCLEOTIDE SEQUENCE [LARGE SCALE GENOMIC DNA]</scope>
    <source>
        <strain evidence="2">JS19b1</strain>
    </source>
</reference>
<proteinExistence type="predicted"/>
<dbReference type="AlphaFoldDB" id="A0A064CB66"/>
<evidence type="ECO:0000256" key="1">
    <source>
        <dbReference type="SAM" id="MobiDB-lite"/>
    </source>
</evidence>
<evidence type="ECO:0008006" key="4">
    <source>
        <dbReference type="Google" id="ProtNLM"/>
    </source>
</evidence>
<dbReference type="Proteomes" id="UP000022835">
    <property type="component" value="Unassembled WGS sequence"/>
</dbReference>
<dbReference type="SUPFAM" id="SSF54060">
    <property type="entry name" value="His-Me finger endonucleases"/>
    <property type="match status" value="1"/>
</dbReference>
<dbReference type="EMBL" id="JALN02000003">
    <property type="protein sequence ID" value="KDE96916.1"/>
    <property type="molecule type" value="Genomic_DNA"/>
</dbReference>
<evidence type="ECO:0000313" key="3">
    <source>
        <dbReference type="Proteomes" id="UP000022835"/>
    </source>
</evidence>
<protein>
    <recommendedName>
        <fullName evidence="4">HNH nuclease domain-containing protein</fullName>
    </recommendedName>
</protein>
<evidence type="ECO:0000313" key="2">
    <source>
        <dbReference type="EMBL" id="KDE96916.1"/>
    </source>
</evidence>
<gene>
    <name evidence="2" type="ORF">Y900_030245</name>
</gene>
<comment type="caution">
    <text evidence="2">The sequence shown here is derived from an EMBL/GenBank/DDBJ whole genome shotgun (WGS) entry which is preliminary data.</text>
</comment>